<dbReference type="OrthoDB" id="1935339at2759"/>
<protein>
    <recommendedName>
        <fullName evidence="3">RING-type domain-containing protein</fullName>
    </recommendedName>
</protein>
<dbReference type="PANTHER" id="PTHR47361:SF4">
    <property type="entry name" value="RING_U-BOX SUPERFAMILY PROTEIN"/>
    <property type="match status" value="1"/>
</dbReference>
<name>A0A0K9NZE3_ZOSMR</name>
<organism evidence="1 2">
    <name type="scientific">Zostera marina</name>
    <name type="common">Eelgrass</name>
    <dbReference type="NCBI Taxonomy" id="29655"/>
    <lineage>
        <taxon>Eukaryota</taxon>
        <taxon>Viridiplantae</taxon>
        <taxon>Streptophyta</taxon>
        <taxon>Embryophyta</taxon>
        <taxon>Tracheophyta</taxon>
        <taxon>Spermatophyta</taxon>
        <taxon>Magnoliopsida</taxon>
        <taxon>Liliopsida</taxon>
        <taxon>Zosteraceae</taxon>
        <taxon>Zostera</taxon>
    </lineage>
</organism>
<keyword evidence="2" id="KW-1185">Reference proteome</keyword>
<accession>A0A0K9NZE3</accession>
<evidence type="ECO:0000313" key="1">
    <source>
        <dbReference type="EMBL" id="KMZ62171.1"/>
    </source>
</evidence>
<reference evidence="2" key="1">
    <citation type="journal article" date="2016" name="Nature">
        <title>The genome of the seagrass Zostera marina reveals angiosperm adaptation to the sea.</title>
        <authorList>
            <person name="Olsen J.L."/>
            <person name="Rouze P."/>
            <person name="Verhelst B."/>
            <person name="Lin Y.-C."/>
            <person name="Bayer T."/>
            <person name="Collen J."/>
            <person name="Dattolo E."/>
            <person name="De Paoli E."/>
            <person name="Dittami S."/>
            <person name="Maumus F."/>
            <person name="Michel G."/>
            <person name="Kersting A."/>
            <person name="Lauritano C."/>
            <person name="Lohaus R."/>
            <person name="Toepel M."/>
            <person name="Tonon T."/>
            <person name="Vanneste K."/>
            <person name="Amirebrahimi M."/>
            <person name="Brakel J."/>
            <person name="Bostroem C."/>
            <person name="Chovatia M."/>
            <person name="Grimwood J."/>
            <person name="Jenkins J.W."/>
            <person name="Jueterbock A."/>
            <person name="Mraz A."/>
            <person name="Stam W.T."/>
            <person name="Tice H."/>
            <person name="Bornberg-Bauer E."/>
            <person name="Green P.J."/>
            <person name="Pearson G.A."/>
            <person name="Procaccini G."/>
            <person name="Duarte C.M."/>
            <person name="Schmutz J."/>
            <person name="Reusch T.B.H."/>
            <person name="Van de Peer Y."/>
        </authorList>
    </citation>
    <scope>NUCLEOTIDE SEQUENCE [LARGE SCALE GENOMIC DNA]</scope>
    <source>
        <strain evidence="2">cv. Finnish</strain>
    </source>
</reference>
<evidence type="ECO:0008006" key="3">
    <source>
        <dbReference type="Google" id="ProtNLM"/>
    </source>
</evidence>
<dbReference type="AlphaFoldDB" id="A0A0K9NZE3"/>
<comment type="caution">
    <text evidence="1">The sequence shown here is derived from an EMBL/GenBank/DDBJ whole genome shotgun (WGS) entry which is preliminary data.</text>
</comment>
<dbReference type="SUPFAM" id="SSF57850">
    <property type="entry name" value="RING/U-box"/>
    <property type="match status" value="1"/>
</dbReference>
<dbReference type="Proteomes" id="UP000036987">
    <property type="component" value="Unassembled WGS sequence"/>
</dbReference>
<dbReference type="EMBL" id="LFYR01001406">
    <property type="protein sequence ID" value="KMZ62171.1"/>
    <property type="molecule type" value="Genomic_DNA"/>
</dbReference>
<gene>
    <name evidence="1" type="ORF">ZOSMA_488G00010</name>
</gene>
<sequence length="160" mass="18297">MDSFNLSRYETSNVYHGLCAICLDQILLEQTAMIKDCEHIYCIHDYMFEESVLLFLPAACFVPIEMENECIVDDFEHDEQIPVKSNMYFDEDDDDDDIEESFFMGNLSNIRISNRRWGNNGFVTAGRKKARPINKEISIQCLDGGHSGPSRPAKVGKEDA</sequence>
<dbReference type="PANTHER" id="PTHR47361">
    <property type="entry name" value="RING/U-BOX SUPERFAMILY PROTEIN"/>
    <property type="match status" value="1"/>
</dbReference>
<evidence type="ECO:0000313" key="2">
    <source>
        <dbReference type="Proteomes" id="UP000036987"/>
    </source>
</evidence>
<proteinExistence type="predicted"/>